<dbReference type="GO" id="GO:0016614">
    <property type="term" value="F:oxidoreductase activity, acting on CH-OH group of donors"/>
    <property type="evidence" value="ECO:0007669"/>
    <property type="project" value="InterPro"/>
</dbReference>
<dbReference type="PROSITE" id="PS00623">
    <property type="entry name" value="GMC_OXRED_1"/>
    <property type="match status" value="1"/>
</dbReference>
<evidence type="ECO:0000313" key="9">
    <source>
        <dbReference type="EMBL" id="MCB8883716.1"/>
    </source>
</evidence>
<dbReference type="PROSITE" id="PS00624">
    <property type="entry name" value="GMC_OXRED_2"/>
    <property type="match status" value="1"/>
</dbReference>
<evidence type="ECO:0000256" key="6">
    <source>
        <dbReference type="RuleBase" id="RU003968"/>
    </source>
</evidence>
<dbReference type="SUPFAM" id="SSF51905">
    <property type="entry name" value="FAD/NAD(P)-binding domain"/>
    <property type="match status" value="1"/>
</dbReference>
<dbReference type="PANTHER" id="PTHR11552">
    <property type="entry name" value="GLUCOSE-METHANOL-CHOLINE GMC OXIDOREDUCTASE"/>
    <property type="match status" value="1"/>
</dbReference>
<keyword evidence="10" id="KW-1185">Reference proteome</keyword>
<feature type="domain" description="Glucose-methanol-choline oxidoreductase N-terminal" evidence="8">
    <location>
        <begin position="250"/>
        <end position="264"/>
    </location>
</feature>
<feature type="domain" description="Glucose-methanol-choline oxidoreductase N-terminal" evidence="7">
    <location>
        <begin position="77"/>
        <end position="100"/>
    </location>
</feature>
<dbReference type="Gene3D" id="3.30.560.10">
    <property type="entry name" value="Glucose Oxidase, domain 3"/>
    <property type="match status" value="1"/>
</dbReference>
<keyword evidence="4 5" id="KW-0274">FAD</keyword>
<dbReference type="PIRSF" id="PIRSF000137">
    <property type="entry name" value="Alcohol_oxidase"/>
    <property type="match status" value="1"/>
</dbReference>
<feature type="binding site" evidence="5">
    <location>
        <position position="215"/>
    </location>
    <ligand>
        <name>FAD</name>
        <dbReference type="ChEBI" id="CHEBI:57692"/>
    </ligand>
</feature>
<sequence>MYDTIILGAGSAGCVLANRLSSDPDRKVLVLEAGREAPINSRVPSDWVSMFNTAVDWGYHTTPQAGCRGRRVFWPRGKMIGGSGAMNAMIYIRGLPSDFDGWEALGCPGWGWKDVLPTFMACESNADFTKSPFHGTEGPLHVEHPNAVHPYEQLWIDAGIGAGYPANADFNGASQEGFGTLQFTIRGGERSGTGRAYLQPALDRPNLTVTPGVLVTRLIIENGRAVGVEYLENGQQKRAFASEQVVLAAGAIGSPQLLMLSGIGAADELSRQGIGPVVDLPQVGRNLQDHINIIIGYHTREPVGVGTWTAEFLDASLKQWEEERSGDRSLAWCAAAAHISSKPEIDPDLQLYGLVSPHRDAGRFLSSRSGMTFCTVLQRPDARGEITLRSADPIEQPDINPRYFESGTYGADLTTMVEGIRIQRRIARTAPLADVLDGEMSPGAECQTHEEIADFIRGHCQTIYHASGTCRMGKDDRAVVDPTTFKVKGVEGLHVVDASVFPTVPSGNINATVIMVAERAARAILGGGLS</sequence>
<gene>
    <name evidence="9" type="ORF">ACELLULO517_25930</name>
</gene>
<accession>A0A963Z6Z1</accession>
<evidence type="ECO:0000256" key="4">
    <source>
        <dbReference type="ARBA" id="ARBA00022827"/>
    </source>
</evidence>
<dbReference type="SUPFAM" id="SSF54373">
    <property type="entry name" value="FAD-linked reductases, C-terminal domain"/>
    <property type="match status" value="1"/>
</dbReference>
<evidence type="ECO:0000256" key="1">
    <source>
        <dbReference type="ARBA" id="ARBA00001974"/>
    </source>
</evidence>
<comment type="similarity">
    <text evidence="2 6">Belongs to the GMC oxidoreductase family.</text>
</comment>
<proteinExistence type="inferred from homology"/>
<keyword evidence="3 6" id="KW-0285">Flavoprotein</keyword>
<comment type="caution">
    <text evidence="9">The sequence shown here is derived from an EMBL/GenBank/DDBJ whole genome shotgun (WGS) entry which is preliminary data.</text>
</comment>
<protein>
    <submittedName>
        <fullName evidence="9">GMC family oxidoreductase N-terminal domain-containing protein</fullName>
    </submittedName>
</protein>
<reference evidence="9 10" key="1">
    <citation type="journal article" date="2021" name="Microorganisms">
        <title>Acidisoma silvae sp. nov. and Acidisomacellulosilytica sp. nov., Two Acidophilic Bacteria Isolated from Decaying Wood, Hydrolyzing Cellulose and Producing Poly-3-hydroxybutyrate.</title>
        <authorList>
            <person name="Mieszkin S."/>
            <person name="Pouder E."/>
            <person name="Uroz S."/>
            <person name="Simon-Colin C."/>
            <person name="Alain K."/>
        </authorList>
    </citation>
    <scope>NUCLEOTIDE SEQUENCE [LARGE SCALE GENOMIC DNA]</scope>
    <source>
        <strain evidence="9 10">HW T5.17</strain>
    </source>
</reference>
<evidence type="ECO:0000256" key="2">
    <source>
        <dbReference type="ARBA" id="ARBA00010790"/>
    </source>
</evidence>
<evidence type="ECO:0000256" key="5">
    <source>
        <dbReference type="PIRSR" id="PIRSR000137-2"/>
    </source>
</evidence>
<dbReference type="InterPro" id="IPR000172">
    <property type="entry name" value="GMC_OxRdtase_N"/>
</dbReference>
<dbReference type="EMBL" id="JAESVA010000015">
    <property type="protein sequence ID" value="MCB8883716.1"/>
    <property type="molecule type" value="Genomic_DNA"/>
</dbReference>
<dbReference type="AlphaFoldDB" id="A0A963Z6Z1"/>
<dbReference type="Proteomes" id="UP000721844">
    <property type="component" value="Unassembled WGS sequence"/>
</dbReference>
<evidence type="ECO:0000259" key="8">
    <source>
        <dbReference type="PROSITE" id="PS00624"/>
    </source>
</evidence>
<organism evidence="9 10">
    <name type="scientific">Acidisoma cellulosilyticum</name>
    <dbReference type="NCBI Taxonomy" id="2802395"/>
    <lineage>
        <taxon>Bacteria</taxon>
        <taxon>Pseudomonadati</taxon>
        <taxon>Pseudomonadota</taxon>
        <taxon>Alphaproteobacteria</taxon>
        <taxon>Acetobacterales</taxon>
        <taxon>Acidocellaceae</taxon>
        <taxon>Acidisoma</taxon>
    </lineage>
</organism>
<dbReference type="PANTHER" id="PTHR11552:SF147">
    <property type="entry name" value="CHOLINE DEHYDROGENASE, MITOCHONDRIAL"/>
    <property type="match status" value="1"/>
</dbReference>
<comment type="cofactor">
    <cofactor evidence="1 5">
        <name>FAD</name>
        <dbReference type="ChEBI" id="CHEBI:57692"/>
    </cofactor>
</comment>
<name>A0A963Z6Z1_9PROT</name>
<dbReference type="Gene3D" id="3.50.50.60">
    <property type="entry name" value="FAD/NAD(P)-binding domain"/>
    <property type="match status" value="1"/>
</dbReference>
<dbReference type="Pfam" id="PF05199">
    <property type="entry name" value="GMC_oxred_C"/>
    <property type="match status" value="1"/>
</dbReference>
<dbReference type="GO" id="GO:0050660">
    <property type="term" value="F:flavin adenine dinucleotide binding"/>
    <property type="evidence" value="ECO:0007669"/>
    <property type="project" value="InterPro"/>
</dbReference>
<dbReference type="InterPro" id="IPR012132">
    <property type="entry name" value="GMC_OxRdtase"/>
</dbReference>
<dbReference type="RefSeq" id="WP_227310399.1">
    <property type="nucleotide sequence ID" value="NZ_JAESVA010000015.1"/>
</dbReference>
<dbReference type="InterPro" id="IPR036188">
    <property type="entry name" value="FAD/NAD-bd_sf"/>
</dbReference>
<evidence type="ECO:0000259" key="7">
    <source>
        <dbReference type="PROSITE" id="PS00623"/>
    </source>
</evidence>
<evidence type="ECO:0000313" key="10">
    <source>
        <dbReference type="Proteomes" id="UP000721844"/>
    </source>
</evidence>
<dbReference type="Pfam" id="PF00732">
    <property type="entry name" value="GMC_oxred_N"/>
    <property type="match status" value="1"/>
</dbReference>
<dbReference type="InterPro" id="IPR007867">
    <property type="entry name" value="GMC_OxRtase_C"/>
</dbReference>
<evidence type="ECO:0000256" key="3">
    <source>
        <dbReference type="ARBA" id="ARBA00022630"/>
    </source>
</evidence>